<dbReference type="PROSITE" id="PS50893">
    <property type="entry name" value="ABC_TRANSPORTER_2"/>
    <property type="match status" value="2"/>
</dbReference>
<evidence type="ECO:0000259" key="14">
    <source>
        <dbReference type="PROSITE" id="PS50929"/>
    </source>
</evidence>
<evidence type="ECO:0000256" key="4">
    <source>
        <dbReference type="ARBA" id="ARBA00022475"/>
    </source>
</evidence>
<dbReference type="OrthoDB" id="6500128at2759"/>
<evidence type="ECO:0000256" key="9">
    <source>
        <dbReference type="ARBA" id="ARBA00023136"/>
    </source>
</evidence>
<dbReference type="GO" id="GO:0005886">
    <property type="term" value="C:plasma membrane"/>
    <property type="evidence" value="ECO:0007669"/>
    <property type="project" value="UniProtKB-SubCell"/>
</dbReference>
<feature type="transmembrane region" description="Helical" evidence="12">
    <location>
        <begin position="1100"/>
        <end position="1130"/>
    </location>
</feature>
<comment type="subcellular location">
    <subcellularLocation>
        <location evidence="1">Cell membrane</location>
        <topology evidence="1">Multi-pass membrane protein</topology>
    </subcellularLocation>
</comment>
<feature type="transmembrane region" description="Helical" evidence="12">
    <location>
        <begin position="263"/>
        <end position="286"/>
    </location>
</feature>
<dbReference type="PANTHER" id="PTHR24223:SF404">
    <property type="entry name" value="ABC MULTIDRUG TRANSPORTER (EUROFUNG)-RELATED"/>
    <property type="match status" value="1"/>
</dbReference>
<dbReference type="Pfam" id="PF00005">
    <property type="entry name" value="ABC_tran"/>
    <property type="match status" value="2"/>
</dbReference>
<feature type="transmembrane region" description="Helical" evidence="12">
    <location>
        <begin position="922"/>
        <end position="948"/>
    </location>
</feature>
<dbReference type="SUPFAM" id="SSF52540">
    <property type="entry name" value="P-loop containing nucleoside triphosphate hydrolases"/>
    <property type="match status" value="2"/>
</dbReference>
<keyword evidence="3" id="KW-0813">Transport</keyword>
<evidence type="ECO:0000256" key="1">
    <source>
        <dbReference type="ARBA" id="ARBA00004651"/>
    </source>
</evidence>
<dbReference type="InterPro" id="IPR036640">
    <property type="entry name" value="ABC1_TM_sf"/>
</dbReference>
<dbReference type="PROSITE" id="PS50929">
    <property type="entry name" value="ABC_TM1F"/>
    <property type="match status" value="2"/>
</dbReference>
<dbReference type="GO" id="GO:0005524">
    <property type="term" value="F:ATP binding"/>
    <property type="evidence" value="ECO:0007669"/>
    <property type="project" value="UniProtKB-KW"/>
</dbReference>
<reference evidence="15 16" key="1">
    <citation type="submission" date="2018-02" db="EMBL/GenBank/DDBJ databases">
        <title>The genomes of Aspergillus section Nigri reveals drivers in fungal speciation.</title>
        <authorList>
            <consortium name="DOE Joint Genome Institute"/>
            <person name="Vesth T.C."/>
            <person name="Nybo J."/>
            <person name="Theobald S."/>
            <person name="Brandl J."/>
            <person name="Frisvad J.C."/>
            <person name="Nielsen K.F."/>
            <person name="Lyhne E.K."/>
            <person name="Kogle M.E."/>
            <person name="Kuo A."/>
            <person name="Riley R."/>
            <person name="Clum A."/>
            <person name="Nolan M."/>
            <person name="Lipzen A."/>
            <person name="Salamov A."/>
            <person name="Henrissat B."/>
            <person name="Wiebenga A."/>
            <person name="De vries R.P."/>
            <person name="Grigoriev I.V."/>
            <person name="Mortensen U.H."/>
            <person name="Andersen M.R."/>
            <person name="Baker S.E."/>
        </authorList>
    </citation>
    <scope>NUCLEOTIDE SEQUENCE [LARGE SCALE GENOMIC DNA]</scope>
    <source>
        <strain evidence="15 16">CBS 121057</strain>
    </source>
</reference>
<feature type="transmembrane region" description="Helical" evidence="12">
    <location>
        <begin position="1025"/>
        <end position="1045"/>
    </location>
</feature>
<feature type="transmembrane region" description="Helical" evidence="12">
    <location>
        <begin position="1136"/>
        <end position="1155"/>
    </location>
</feature>
<evidence type="ECO:0000256" key="12">
    <source>
        <dbReference type="SAM" id="Phobius"/>
    </source>
</evidence>
<dbReference type="FunFam" id="1.20.1560.10:FF:000066">
    <property type="entry name" value="ABC multidrug transporter (Eurofung)"/>
    <property type="match status" value="1"/>
</dbReference>
<dbReference type="Gene3D" id="3.40.50.300">
    <property type="entry name" value="P-loop containing nucleotide triphosphate hydrolases"/>
    <property type="match status" value="2"/>
</dbReference>
<dbReference type="FunFam" id="3.40.50.300:FF:002145">
    <property type="entry name" value="ABC transporter (MsbA subfamily)"/>
    <property type="match status" value="1"/>
</dbReference>
<dbReference type="PROSITE" id="PS00211">
    <property type="entry name" value="ABC_TRANSPORTER_1"/>
    <property type="match status" value="1"/>
</dbReference>
<dbReference type="SMART" id="SM00382">
    <property type="entry name" value="AAA"/>
    <property type="match status" value="2"/>
</dbReference>
<feature type="domain" description="ABC transporter" evidence="13">
    <location>
        <begin position="1206"/>
        <end position="1438"/>
    </location>
</feature>
<feature type="transmembrane region" description="Helical" evidence="12">
    <location>
        <begin position="996"/>
        <end position="1019"/>
    </location>
</feature>
<evidence type="ECO:0000256" key="2">
    <source>
        <dbReference type="ARBA" id="ARBA00009726"/>
    </source>
</evidence>
<dbReference type="InterPro" id="IPR011527">
    <property type="entry name" value="ABC1_TM_dom"/>
</dbReference>
<evidence type="ECO:0000313" key="15">
    <source>
        <dbReference type="EMBL" id="PYI02914.1"/>
    </source>
</evidence>
<feature type="transmembrane region" description="Helical" evidence="12">
    <location>
        <begin position="24"/>
        <end position="45"/>
    </location>
</feature>
<dbReference type="SUPFAM" id="SSF90123">
    <property type="entry name" value="ABC transporter transmembrane region"/>
    <property type="match status" value="2"/>
</dbReference>
<keyword evidence="9 12" id="KW-0472">Membrane</keyword>
<dbReference type="InterPro" id="IPR044746">
    <property type="entry name" value="ABCC_6TM_D1"/>
</dbReference>
<dbReference type="InterPro" id="IPR017871">
    <property type="entry name" value="ABC_transporter-like_CS"/>
</dbReference>
<dbReference type="InterPro" id="IPR003593">
    <property type="entry name" value="AAA+_ATPase"/>
</dbReference>
<dbReference type="PANTHER" id="PTHR24223">
    <property type="entry name" value="ATP-BINDING CASSETTE SUB-FAMILY C"/>
    <property type="match status" value="1"/>
</dbReference>
<keyword evidence="7 15" id="KW-0067">ATP-binding</keyword>
<evidence type="ECO:0000256" key="8">
    <source>
        <dbReference type="ARBA" id="ARBA00022989"/>
    </source>
</evidence>
<dbReference type="Proteomes" id="UP000248423">
    <property type="component" value="Unassembled WGS sequence"/>
</dbReference>
<evidence type="ECO:0000256" key="7">
    <source>
        <dbReference type="ARBA" id="ARBA00022840"/>
    </source>
</evidence>
<accession>A0A319EGQ6</accession>
<dbReference type="CDD" id="cd18579">
    <property type="entry name" value="ABC_6TM_ABCC_D1"/>
    <property type="match status" value="1"/>
</dbReference>
<dbReference type="InterPro" id="IPR056227">
    <property type="entry name" value="TMD0_ABC"/>
</dbReference>
<protein>
    <submittedName>
        <fullName evidence="15">ATP-binding cassette transporter</fullName>
    </submittedName>
</protein>
<feature type="transmembrane region" description="Helical" evidence="12">
    <location>
        <begin position="401"/>
        <end position="422"/>
    </location>
</feature>
<dbReference type="STRING" id="1448318.A0A319EGQ6"/>
<feature type="transmembrane region" description="Helical" evidence="12">
    <location>
        <begin position="160"/>
        <end position="178"/>
    </location>
</feature>
<dbReference type="CDD" id="cd18580">
    <property type="entry name" value="ABC_6TM_ABCC_D2"/>
    <property type="match status" value="1"/>
</dbReference>
<evidence type="ECO:0000256" key="10">
    <source>
        <dbReference type="ARBA" id="ARBA00023180"/>
    </source>
</evidence>
<evidence type="ECO:0000313" key="16">
    <source>
        <dbReference type="Proteomes" id="UP000248423"/>
    </source>
</evidence>
<dbReference type="Pfam" id="PF00664">
    <property type="entry name" value="ABC_membrane"/>
    <property type="match status" value="1"/>
</dbReference>
<dbReference type="VEuPathDB" id="FungiDB:BO78DRAFT_432500"/>
<keyword evidence="16" id="KW-1185">Reference proteome</keyword>
<evidence type="ECO:0000256" key="6">
    <source>
        <dbReference type="ARBA" id="ARBA00022741"/>
    </source>
</evidence>
<dbReference type="InterPro" id="IPR003439">
    <property type="entry name" value="ABC_transporter-like_ATP-bd"/>
</dbReference>
<keyword evidence="8 12" id="KW-1133">Transmembrane helix</keyword>
<name>A0A319EGQ6_ASPSB</name>
<keyword evidence="10" id="KW-0325">Glycoprotein</keyword>
<dbReference type="Pfam" id="PF24357">
    <property type="entry name" value="TMD0_ABC"/>
    <property type="match status" value="1"/>
</dbReference>
<feature type="domain" description="ABC transmembrane type-1" evidence="14">
    <location>
        <begin position="890"/>
        <end position="1167"/>
    </location>
</feature>
<dbReference type="InterPro" id="IPR027417">
    <property type="entry name" value="P-loop_NTPase"/>
</dbReference>
<feature type="transmembrane region" description="Helical" evidence="12">
    <location>
        <begin position="66"/>
        <end position="85"/>
    </location>
</feature>
<dbReference type="EMBL" id="KZ826387">
    <property type="protein sequence ID" value="PYI02914.1"/>
    <property type="molecule type" value="Genomic_DNA"/>
</dbReference>
<evidence type="ECO:0000256" key="5">
    <source>
        <dbReference type="ARBA" id="ARBA00022692"/>
    </source>
</evidence>
<keyword evidence="5 12" id="KW-0812">Transmembrane</keyword>
<feature type="transmembrane region" description="Helical" evidence="12">
    <location>
        <begin position="190"/>
        <end position="211"/>
    </location>
</feature>
<dbReference type="GO" id="GO:0140359">
    <property type="term" value="F:ABC-type transporter activity"/>
    <property type="evidence" value="ECO:0007669"/>
    <property type="project" value="InterPro"/>
</dbReference>
<dbReference type="Gene3D" id="1.20.1560.10">
    <property type="entry name" value="ABC transporter type 1, transmembrane domain"/>
    <property type="match status" value="2"/>
</dbReference>
<sequence length="1442" mass="159928">MACLPTSDNVFGPRINPDCRPFDFTLLFEDGFFGLLPAALFLVLVPQRLHFLRAAQVKLGSFRLAIVKLTLLAVLLVLHVLYTALRVEDPDLRTSVGLASGVLNIIATGVAMVLSFLEDQRSVKPSDLLVIYYSAETLLVLPQLRSLWEIPTASEACRALWIAIFIFNLAVLIAESIHKFRFLRPLYQKSTGEGIFGFWGQSFFIWVLPVLQTGYSKALDIRDIPDLDADQQAQFTETEIETAWKTRSGIYRMLRSTFYAYRWTFVSGIVPRLCLAAFSFCQPFLITATVDYIEDSKKSDGKRRGQAIVGAYVLVYLGWAISTAVYWRQTNRFNTKVRSGLISMIYTQTSRLKASDINDSAAITLMGTDVERVVQSQKTIHETWASILEVGIAIWLLERQLLVACVVPAVIAIGSVLAIGPISNRSGQAQKQWIERVQARVTASSSMLRDIKSVKILGLSRVLFNTVSEMRKIELKTSERFRKLLIWEIVISNVPTDFTPFATFAVYTIIAVVKHNKTLLSSQAFTSLSLISLVTNPLLTFIQAVPSVQQAMSCYQRIEEYCLKAPVSSANESALPRPSTVPEERVMELKAFPLRPGSDNVPILFEHANIAWSKDGESQLHDINITVRSGVTMLIGPVGSGKSTLLSSLLGETVTKSGQIRVAYSQLAYCSQVPWIINDTVRQNIIVGSAFDSKWYEFAIWACGLKEDLANMPDGDLHRAGTDGLSLSGGQKQRIALCRAIYSRQKLMVLDDVFSGLDSNNISAIATRLFGPSGYFRTSGTTVLLAAHTQYLVQYADQIVVLEGGRVVDKGSYDNVMLLRKPEVAAKSLVNTEEIAEEATSEGQNDGDPVKASSKPSDPDLKNPLRRDGTWSVYKYYYQSAGFIAFTTCIAFMIVEAVSGNFTTLWIQWWVEANEKKPNHDVGMYIGVYALLFVIQFLGTAGGLWLFIITVINNTAMNLHTDLLSATLSAPFSFFHATEIGTLTNRFSQDMELIDMTLPLVASMFLAGLAAGIVKLVILCVVSKYLAAVIPALLISLVILQRYYLRTSRQVRLLDLEAKAPLYTHFTEAVHGATTIRAFGAEAWFHEKMYRLLNHSQRPFYMLFCIQQWLTLVMSLIVTALAVIIVAMTTSLADQYNAASVGVALTLILTFNTTLSSSLRMWTSLETSIGAVSRVQQFVRDTPRETNHSLLESVASPRFDKSDCTIRFEAITVGYGESTPPILKSLSLTICPGEKVAICGASGSGKSSLIMSLLRMNEIYSGAISIGGYEISTLEQQDIHSIISVVPQEPFLMPGTVRFNLDPFQSASDEHIESVLQKVGLWDRIKVNGGLDMDLSNVSTWSVGERQLLALARALAVPRPVLILDEATSSVDRETEAAMQDIIEQDFAQQTVVAVVHRLSYIDRFDRVVFLKNGELLECDTPQALLGRDSEFRKQYEALEGH</sequence>
<comment type="similarity">
    <text evidence="2">Belongs to the ABC transporter superfamily. ABCC family. Conjugate transporter (TC 3.A.1.208) subfamily.</text>
</comment>
<keyword evidence="6" id="KW-0547">Nucleotide-binding</keyword>
<dbReference type="InterPro" id="IPR044726">
    <property type="entry name" value="ABCC_6TM_D2"/>
</dbReference>
<dbReference type="GO" id="GO:0016887">
    <property type="term" value="F:ATP hydrolysis activity"/>
    <property type="evidence" value="ECO:0007669"/>
    <property type="project" value="InterPro"/>
</dbReference>
<organism evidence="15 16">
    <name type="scientific">Aspergillus sclerotiicarbonarius (strain CBS 121057 / IBT 28362)</name>
    <dbReference type="NCBI Taxonomy" id="1448318"/>
    <lineage>
        <taxon>Eukaryota</taxon>
        <taxon>Fungi</taxon>
        <taxon>Dikarya</taxon>
        <taxon>Ascomycota</taxon>
        <taxon>Pezizomycotina</taxon>
        <taxon>Eurotiomycetes</taxon>
        <taxon>Eurotiomycetidae</taxon>
        <taxon>Eurotiales</taxon>
        <taxon>Aspergillaceae</taxon>
        <taxon>Aspergillus</taxon>
        <taxon>Aspergillus subgen. Circumdati</taxon>
    </lineage>
</organism>
<keyword evidence="4" id="KW-1003">Cell membrane</keyword>
<evidence type="ECO:0000259" key="13">
    <source>
        <dbReference type="PROSITE" id="PS50893"/>
    </source>
</evidence>
<gene>
    <name evidence="15" type="ORF">BO78DRAFT_432500</name>
</gene>
<feature type="transmembrane region" description="Helical" evidence="12">
    <location>
        <begin position="97"/>
        <end position="117"/>
    </location>
</feature>
<feature type="domain" description="ABC transmembrane type-1" evidence="14">
    <location>
        <begin position="273"/>
        <end position="550"/>
    </location>
</feature>
<feature type="transmembrane region" description="Helical" evidence="12">
    <location>
        <begin position="307"/>
        <end position="327"/>
    </location>
</feature>
<evidence type="ECO:0000256" key="3">
    <source>
        <dbReference type="ARBA" id="ARBA00022448"/>
    </source>
</evidence>
<feature type="transmembrane region" description="Helical" evidence="12">
    <location>
        <begin position="876"/>
        <end position="902"/>
    </location>
</feature>
<feature type="domain" description="ABC transporter" evidence="13">
    <location>
        <begin position="605"/>
        <end position="829"/>
    </location>
</feature>
<dbReference type="InterPro" id="IPR050173">
    <property type="entry name" value="ABC_transporter_C-like"/>
</dbReference>
<proteinExistence type="inferred from homology"/>
<feature type="region of interest" description="Disordered" evidence="11">
    <location>
        <begin position="835"/>
        <end position="864"/>
    </location>
</feature>
<dbReference type="FunFam" id="1.20.1560.10:FF:000055">
    <property type="entry name" value="ABC multidrug transporter (Eurofung)"/>
    <property type="match status" value="1"/>
</dbReference>
<evidence type="ECO:0000256" key="11">
    <source>
        <dbReference type="SAM" id="MobiDB-lite"/>
    </source>
</evidence>